<dbReference type="OrthoDB" id="9813903at2"/>
<keyword evidence="2" id="KW-0175">Coiled coil</keyword>
<feature type="coiled-coil region" evidence="2">
    <location>
        <begin position="776"/>
        <end position="803"/>
    </location>
</feature>
<dbReference type="SMART" id="SM00267">
    <property type="entry name" value="GGDEF"/>
    <property type="match status" value="1"/>
</dbReference>
<organism evidence="5 6">
    <name type="scientific">Parazoarcus communis SWub3 = DSM 12120</name>
    <dbReference type="NCBI Taxonomy" id="1121029"/>
    <lineage>
        <taxon>Bacteria</taxon>
        <taxon>Pseudomonadati</taxon>
        <taxon>Pseudomonadota</taxon>
        <taxon>Betaproteobacteria</taxon>
        <taxon>Rhodocyclales</taxon>
        <taxon>Zoogloeaceae</taxon>
        <taxon>Parazoarcus</taxon>
    </lineage>
</organism>
<keyword evidence="3" id="KW-0472">Membrane</keyword>
<accession>A0A323UTJ2</accession>
<keyword evidence="3" id="KW-0812">Transmembrane</keyword>
<dbReference type="Gene3D" id="3.30.70.270">
    <property type="match status" value="1"/>
</dbReference>
<proteinExistence type="predicted"/>
<sequence length="974" mass="109071">MCLLPLPAAAKAGLDDEARAYLARKPVISIGVVADNEPYSWVDGVEPAGFSIDVLEEIARQAGVSFSYRFGSWPEIYPAFMRGEIDAIDEISFRQDRAEKVLFTEPYHFRQTAIMHDGNRPLGPISRLEDLKPYRVGVVRDIFYKNQLASSGIEVVEFDAIPNLVRALAFGWVDAVVGPEVTLMFIAHKSGLRHLTIAGKVEMGGYEREDFRIGVRRDNPVLHRILQAGLNAIPQQRIDELLEAWQQFGGQALTAPARFRLSEQQTAYVRRLGPLRVGVMRDYAPFSFVDQGQLQGLAVDVLNRVADMTGLQVITVADHWTRLIELFERGEIDIMTNISDIEARRSFTRFSQPYHVIPNVAFTRQESLRLTRPEDLDGLRIAVGAGIFYEAALRRRFGDAVVSFSSQDAMFRALREGSVDVVIAALANGNHWIRELGLSDVRIAGELDAEGIRGEDLRFGMRPALEPLVAIVDAALGAITPTERRLIENRWLGAATLPAEAARPVAAGLVLSDAEQAYLDARGRTIRACVDPDWMPLEGLDRAGQATGMSAEFMDLFAARGKLSFDVLPVRTWIESLEAARARRCDILPMVLPTPGRMAFMDFTRPYFTSPNVLLGRVEAPFVERLSELDGRKLGIVRGYAFVELFATRHPDIRLVEVDNEIDGLKRLQRGEIDAYLGNLITASHHLQELRLADIKVVGRVPYDWSVAVATRGDEPMLLSIMQKLVDSLSDEDRRRIETKWRSMRLEQRVDYTLVWQVLAVTVFGLGLLFLWNRKLGGLNRKLAETNAQLAEANARLDELNLRDGLTGIGNRRHVDRYLEPLFRHSQRHGLPFAIGLLDLDHFKQINDRYGHEAGDVCLRAIGACLQSAFRRSNDHVARYGGEEFVVFMSPVAGEDPLLRFEQLRHEVEALEVRHENQVLRLTVSVGVASGVPLEDTSPAAYLRIADEAMYEAKRTGRNRVVGHQLPVAAQQGE</sequence>
<keyword evidence="3" id="KW-1133">Transmembrane helix</keyword>
<evidence type="ECO:0000313" key="5">
    <source>
        <dbReference type="EMBL" id="PZA15353.1"/>
    </source>
</evidence>
<feature type="domain" description="GGDEF" evidence="4">
    <location>
        <begin position="831"/>
        <end position="966"/>
    </location>
</feature>
<evidence type="ECO:0000256" key="3">
    <source>
        <dbReference type="SAM" id="Phobius"/>
    </source>
</evidence>
<dbReference type="InterPro" id="IPR001638">
    <property type="entry name" value="Solute-binding_3/MltF_N"/>
</dbReference>
<dbReference type="CDD" id="cd01007">
    <property type="entry name" value="PBP2_BvgS_HisK_like"/>
    <property type="match status" value="2"/>
</dbReference>
<evidence type="ECO:0000256" key="1">
    <source>
        <dbReference type="ARBA" id="ARBA00022729"/>
    </source>
</evidence>
<dbReference type="PANTHER" id="PTHR35936">
    <property type="entry name" value="MEMBRANE-BOUND LYTIC MUREIN TRANSGLYCOSYLASE F"/>
    <property type="match status" value="1"/>
</dbReference>
<protein>
    <submittedName>
        <fullName evidence="5">Diguanylate cyclase</fullName>
    </submittedName>
</protein>
<dbReference type="Pfam" id="PF00497">
    <property type="entry name" value="SBP_bac_3"/>
    <property type="match status" value="3"/>
</dbReference>
<dbReference type="NCBIfam" id="TIGR00254">
    <property type="entry name" value="GGDEF"/>
    <property type="match status" value="1"/>
</dbReference>
<dbReference type="InterPro" id="IPR029787">
    <property type="entry name" value="Nucleotide_cyclase"/>
</dbReference>
<dbReference type="SMART" id="SM00062">
    <property type="entry name" value="PBPb"/>
    <property type="match status" value="3"/>
</dbReference>
<dbReference type="PROSITE" id="PS50887">
    <property type="entry name" value="GGDEF"/>
    <property type="match status" value="1"/>
</dbReference>
<evidence type="ECO:0000313" key="6">
    <source>
        <dbReference type="Proteomes" id="UP000248259"/>
    </source>
</evidence>
<dbReference type="EMBL" id="QKOE01000015">
    <property type="protein sequence ID" value="PZA15353.1"/>
    <property type="molecule type" value="Genomic_DNA"/>
</dbReference>
<comment type="caution">
    <text evidence="5">The sequence shown here is derived from an EMBL/GenBank/DDBJ whole genome shotgun (WGS) entry which is preliminary data.</text>
</comment>
<dbReference type="GO" id="GO:0003824">
    <property type="term" value="F:catalytic activity"/>
    <property type="evidence" value="ECO:0007669"/>
    <property type="project" value="UniProtKB-ARBA"/>
</dbReference>
<keyword evidence="6" id="KW-1185">Reference proteome</keyword>
<dbReference type="FunFam" id="3.30.70.270:FF:000001">
    <property type="entry name" value="Diguanylate cyclase domain protein"/>
    <property type="match status" value="1"/>
</dbReference>
<dbReference type="Pfam" id="PF00990">
    <property type="entry name" value="GGDEF"/>
    <property type="match status" value="1"/>
</dbReference>
<dbReference type="SUPFAM" id="SSF53850">
    <property type="entry name" value="Periplasmic binding protein-like II"/>
    <property type="match status" value="3"/>
</dbReference>
<dbReference type="SUPFAM" id="SSF55073">
    <property type="entry name" value="Nucleotide cyclase"/>
    <property type="match status" value="1"/>
</dbReference>
<dbReference type="AlphaFoldDB" id="A0A323UTJ2"/>
<dbReference type="InterPro" id="IPR000160">
    <property type="entry name" value="GGDEF_dom"/>
</dbReference>
<reference evidence="5 6" key="1">
    <citation type="submission" date="2018-06" db="EMBL/GenBank/DDBJ databases">
        <title>Azoarcus communis strain SWub3 genome.</title>
        <authorList>
            <person name="Zorraquino Salvo V."/>
            <person name="Toubiana D."/>
            <person name="Blumwald E."/>
        </authorList>
    </citation>
    <scope>NUCLEOTIDE SEQUENCE [LARGE SCALE GENOMIC DNA]</scope>
    <source>
        <strain evidence="5 6">SWub3</strain>
    </source>
</reference>
<dbReference type="Gene3D" id="3.40.190.10">
    <property type="entry name" value="Periplasmic binding protein-like II"/>
    <property type="match status" value="6"/>
</dbReference>
<name>A0A323UTJ2_9RHOO</name>
<dbReference type="Proteomes" id="UP000248259">
    <property type="component" value="Unassembled WGS sequence"/>
</dbReference>
<feature type="transmembrane region" description="Helical" evidence="3">
    <location>
        <begin position="754"/>
        <end position="772"/>
    </location>
</feature>
<dbReference type="PANTHER" id="PTHR35936:SF37">
    <property type="entry name" value="AMINO ACID ABC TRANSPORTER SUBSTRATE-BINDING PROTEIN"/>
    <property type="match status" value="1"/>
</dbReference>
<dbReference type="CDD" id="cd13708">
    <property type="entry name" value="PBP2_BvgS_like_1"/>
    <property type="match status" value="1"/>
</dbReference>
<evidence type="ECO:0000259" key="4">
    <source>
        <dbReference type="PROSITE" id="PS50887"/>
    </source>
</evidence>
<evidence type="ECO:0000256" key="2">
    <source>
        <dbReference type="SAM" id="Coils"/>
    </source>
</evidence>
<dbReference type="CDD" id="cd01949">
    <property type="entry name" value="GGDEF"/>
    <property type="match status" value="1"/>
</dbReference>
<gene>
    <name evidence="5" type="ORF">DNK49_17185</name>
</gene>
<dbReference type="InterPro" id="IPR043128">
    <property type="entry name" value="Rev_trsase/Diguanyl_cyclase"/>
</dbReference>
<keyword evidence="1" id="KW-0732">Signal</keyword>